<name>A0ABP9PEY3_9BACT</name>
<evidence type="ECO:0008006" key="3">
    <source>
        <dbReference type="Google" id="ProtNLM"/>
    </source>
</evidence>
<comment type="caution">
    <text evidence="1">The sequence shown here is derived from an EMBL/GenBank/DDBJ whole genome shotgun (WGS) entry which is preliminary data.</text>
</comment>
<gene>
    <name evidence="1" type="ORF">GCM10023213_33310</name>
</gene>
<organism evidence="1 2">
    <name type="scientific">Prosthecobacter algae</name>
    <dbReference type="NCBI Taxonomy" id="1144682"/>
    <lineage>
        <taxon>Bacteria</taxon>
        <taxon>Pseudomonadati</taxon>
        <taxon>Verrucomicrobiota</taxon>
        <taxon>Verrucomicrobiia</taxon>
        <taxon>Verrucomicrobiales</taxon>
        <taxon>Verrucomicrobiaceae</taxon>
        <taxon>Prosthecobacter</taxon>
    </lineage>
</organism>
<evidence type="ECO:0000313" key="2">
    <source>
        <dbReference type="Proteomes" id="UP001499852"/>
    </source>
</evidence>
<proteinExistence type="predicted"/>
<sequence length="161" mass="18247">MKNESRLRIDPFAVDQLVGQPHPPIFFTSENDRLEFADRVYENGCRLFDCLTNAGFVGSKSGLEDEEIDFYMSHDASSFRMLSFIVKSERMLVHDLVPMVMEFLNSIGESYSIHVTCDIADSTELFFIFVTTFEAIAAFETSEMAKKLGFDHHSPLIGPIS</sequence>
<dbReference type="Proteomes" id="UP001499852">
    <property type="component" value="Unassembled WGS sequence"/>
</dbReference>
<evidence type="ECO:0000313" key="1">
    <source>
        <dbReference type="EMBL" id="GAA5144060.1"/>
    </source>
</evidence>
<protein>
    <recommendedName>
        <fullName evidence="3">ACT domain-containing protein</fullName>
    </recommendedName>
</protein>
<keyword evidence="2" id="KW-1185">Reference proteome</keyword>
<reference evidence="2" key="1">
    <citation type="journal article" date="2019" name="Int. J. Syst. Evol. Microbiol.">
        <title>The Global Catalogue of Microorganisms (GCM) 10K type strain sequencing project: providing services to taxonomists for standard genome sequencing and annotation.</title>
        <authorList>
            <consortium name="The Broad Institute Genomics Platform"/>
            <consortium name="The Broad Institute Genome Sequencing Center for Infectious Disease"/>
            <person name="Wu L."/>
            <person name="Ma J."/>
        </authorList>
    </citation>
    <scope>NUCLEOTIDE SEQUENCE [LARGE SCALE GENOMIC DNA]</scope>
    <source>
        <strain evidence="2">JCM 18053</strain>
    </source>
</reference>
<dbReference type="RefSeq" id="WP_345737523.1">
    <property type="nucleotide sequence ID" value="NZ_BAABIA010000007.1"/>
</dbReference>
<dbReference type="EMBL" id="BAABIA010000007">
    <property type="protein sequence ID" value="GAA5144060.1"/>
    <property type="molecule type" value="Genomic_DNA"/>
</dbReference>
<accession>A0ABP9PEY3</accession>